<dbReference type="AlphaFoldDB" id="A0AA41BA64"/>
<reference evidence="1" key="1">
    <citation type="submission" date="2019-07" db="EMBL/GenBank/DDBJ databases">
        <title>Toxilogical consequences of a new and cryptic species of cyanobacteria (Komarekiella delphini-convector) recovered from the epidermis of a bottlenose dolphin and 1500 ft. in the air.</title>
        <authorList>
            <person name="Brown A.O."/>
            <person name="Dvorak P."/>
            <person name="Villanueva C.D."/>
            <person name="Foss A.J."/>
            <person name="Garvey A.D."/>
            <person name="Gibson Q.A."/>
            <person name="Johansen J.R."/>
            <person name="Casamatta D.A."/>
        </authorList>
    </citation>
    <scope>NUCLEOTIDE SEQUENCE</scope>
    <source>
        <strain evidence="1">SJRDD-AB1</strain>
    </source>
</reference>
<sequence length="307" mass="36102">MDIALRVFRHNQYQELLQASDVMENDLTDLVCQCVECGNFVIWVAPNSKEALRKRSAHFRHPRNVNNKLVMYCEKRVSTYSSAKVNNLRRSIAEARCRYIRKEFWKLMSNYYLESCNFRMNDILSSADPKYREMGELFATGFRKEEDYTPQLFQIINCIFSGVPVWLTHAYLGDKRRIMPNPSIQKHFMEQVTGQLNQKLHYLICLDVLRFIKESKSSWEICIRLFTLAAYSMVEYLYQGMLLGLEAEDGTELVIYEKAESGSQKLISRDLSFWENNKNKQIIYNYTVAHVLTWVALIPYNQTIEKG</sequence>
<evidence type="ECO:0000313" key="2">
    <source>
        <dbReference type="Proteomes" id="UP001165986"/>
    </source>
</evidence>
<dbReference type="RefSeq" id="WP_191762345.1">
    <property type="nucleotide sequence ID" value="NZ_VJXY01000103.1"/>
</dbReference>
<dbReference type="Proteomes" id="UP001165986">
    <property type="component" value="Unassembled WGS sequence"/>
</dbReference>
<protein>
    <submittedName>
        <fullName evidence="1">Uncharacterized protein</fullName>
    </submittedName>
</protein>
<accession>A0AA41BA64</accession>
<organism evidence="1 2">
    <name type="scientific">Komarekiella delphini-convector SJRDD-AB1</name>
    <dbReference type="NCBI Taxonomy" id="2593771"/>
    <lineage>
        <taxon>Bacteria</taxon>
        <taxon>Bacillati</taxon>
        <taxon>Cyanobacteriota</taxon>
        <taxon>Cyanophyceae</taxon>
        <taxon>Nostocales</taxon>
        <taxon>Nostocaceae</taxon>
        <taxon>Komarekiella</taxon>
        <taxon>Komarekiella delphini-convector</taxon>
    </lineage>
</organism>
<dbReference type="EMBL" id="VJXY01000103">
    <property type="protein sequence ID" value="MBD6621024.1"/>
    <property type="molecule type" value="Genomic_DNA"/>
</dbReference>
<comment type="caution">
    <text evidence="1">The sequence shown here is derived from an EMBL/GenBank/DDBJ whole genome shotgun (WGS) entry which is preliminary data.</text>
</comment>
<keyword evidence="2" id="KW-1185">Reference proteome</keyword>
<gene>
    <name evidence="1" type="ORF">FNW02_36200</name>
</gene>
<name>A0AA41BA64_9NOST</name>
<evidence type="ECO:0000313" key="1">
    <source>
        <dbReference type="EMBL" id="MBD6621024.1"/>
    </source>
</evidence>
<proteinExistence type="predicted"/>